<evidence type="ECO:0000259" key="1">
    <source>
        <dbReference type="PROSITE" id="PS50191"/>
    </source>
</evidence>
<dbReference type="PANTHER" id="PTHR45824">
    <property type="entry name" value="GH16843P"/>
    <property type="match status" value="1"/>
</dbReference>
<protein>
    <submittedName>
        <fullName evidence="2">CRAL TRIO domain protein</fullName>
    </submittedName>
</protein>
<dbReference type="Proteomes" id="UP001153069">
    <property type="component" value="Unassembled WGS sequence"/>
</dbReference>
<reference evidence="2" key="1">
    <citation type="submission" date="2020-06" db="EMBL/GenBank/DDBJ databases">
        <authorList>
            <consortium name="Plant Systems Biology data submission"/>
        </authorList>
    </citation>
    <scope>NUCLEOTIDE SEQUENCE</scope>
    <source>
        <strain evidence="2">D6</strain>
    </source>
</reference>
<comment type="caution">
    <text evidence="2">The sequence shown here is derived from an EMBL/GenBank/DDBJ whole genome shotgun (WGS) entry which is preliminary data.</text>
</comment>
<dbReference type="GO" id="GO:0008526">
    <property type="term" value="F:phosphatidylinositol transfer activity"/>
    <property type="evidence" value="ECO:0007669"/>
    <property type="project" value="TreeGrafter"/>
</dbReference>
<dbReference type="CDD" id="cd00170">
    <property type="entry name" value="SEC14"/>
    <property type="match status" value="1"/>
</dbReference>
<accession>A0A9N8HMT0</accession>
<dbReference type="InterPro" id="IPR001251">
    <property type="entry name" value="CRAL-TRIO_dom"/>
</dbReference>
<dbReference type="InterPro" id="IPR052578">
    <property type="entry name" value="PI_Transfer_CRAL-TRIO"/>
</dbReference>
<dbReference type="Gene3D" id="3.40.525.10">
    <property type="entry name" value="CRAL-TRIO lipid binding domain"/>
    <property type="match status" value="1"/>
</dbReference>
<keyword evidence="3" id="KW-1185">Reference proteome</keyword>
<sequence>MASCTVTPLLAGSCNGPFILTDSPRSSMLLDVLSSPEKLNLPLPLTDEPQRRRSLDYASNVAPETLIKLDWMLSHLTQKELETAANASYEYLQDPDAYEATLYARQIALRYLRSKKGNAELALRKLQTTLAFREQVDMDGLRQAFDESPWSSSNPYRAPLEQYLSSGKNYVRCYDREGRSTHIFVPRKTVHHHDEWTLKETYYTMERAIACSQAKDSSVNAILDFAGFNPVRNAPPMSLGKTFVLTMRQHFAGHIHKIFIVDAPSSFAFLWKIFQPFLGKATQDKIVFVSGTKQKEKILGAYYEPHQATTWMLPDTGLQTKEFDVQEYLYKTPFNQAFDER</sequence>
<evidence type="ECO:0000313" key="3">
    <source>
        <dbReference type="Proteomes" id="UP001153069"/>
    </source>
</evidence>
<evidence type="ECO:0000313" key="2">
    <source>
        <dbReference type="EMBL" id="CAB9516238.1"/>
    </source>
</evidence>
<dbReference type="SUPFAM" id="SSF52087">
    <property type="entry name" value="CRAL/TRIO domain"/>
    <property type="match status" value="1"/>
</dbReference>
<gene>
    <name evidence="2" type="ORF">SEMRO_769_G199840.1</name>
</gene>
<feature type="domain" description="CRAL-TRIO" evidence="1">
    <location>
        <begin position="157"/>
        <end position="325"/>
    </location>
</feature>
<dbReference type="InterPro" id="IPR036865">
    <property type="entry name" value="CRAL-TRIO_dom_sf"/>
</dbReference>
<dbReference type="SMART" id="SM00516">
    <property type="entry name" value="SEC14"/>
    <property type="match status" value="1"/>
</dbReference>
<dbReference type="InterPro" id="IPR036273">
    <property type="entry name" value="CRAL/TRIO_N_dom_sf"/>
</dbReference>
<dbReference type="PROSITE" id="PS50191">
    <property type="entry name" value="CRAL_TRIO"/>
    <property type="match status" value="1"/>
</dbReference>
<dbReference type="OrthoDB" id="1434354at2759"/>
<proteinExistence type="predicted"/>
<name>A0A9N8HMT0_9STRA</name>
<dbReference type="EMBL" id="CAICTM010000768">
    <property type="protein sequence ID" value="CAB9516238.1"/>
    <property type="molecule type" value="Genomic_DNA"/>
</dbReference>
<dbReference type="PANTHER" id="PTHR45824:SF29">
    <property type="entry name" value="GH16843P"/>
    <property type="match status" value="1"/>
</dbReference>
<dbReference type="Pfam" id="PF00650">
    <property type="entry name" value="CRAL_TRIO"/>
    <property type="match status" value="1"/>
</dbReference>
<organism evidence="2 3">
    <name type="scientific">Seminavis robusta</name>
    <dbReference type="NCBI Taxonomy" id="568900"/>
    <lineage>
        <taxon>Eukaryota</taxon>
        <taxon>Sar</taxon>
        <taxon>Stramenopiles</taxon>
        <taxon>Ochrophyta</taxon>
        <taxon>Bacillariophyta</taxon>
        <taxon>Bacillariophyceae</taxon>
        <taxon>Bacillariophycidae</taxon>
        <taxon>Naviculales</taxon>
        <taxon>Naviculaceae</taxon>
        <taxon>Seminavis</taxon>
    </lineage>
</organism>
<dbReference type="AlphaFoldDB" id="A0A9N8HMT0"/>
<dbReference type="SUPFAM" id="SSF46938">
    <property type="entry name" value="CRAL/TRIO N-terminal domain"/>
    <property type="match status" value="1"/>
</dbReference>